<dbReference type="RefSeq" id="WP_377815605.1">
    <property type="nucleotide sequence ID" value="NZ_JBHSLU010000007.1"/>
</dbReference>
<keyword evidence="1" id="KW-1133">Transmembrane helix</keyword>
<protein>
    <submittedName>
        <fullName evidence="2">AzlD family protein</fullName>
    </submittedName>
</protein>
<evidence type="ECO:0000313" key="3">
    <source>
        <dbReference type="Proteomes" id="UP001596060"/>
    </source>
</evidence>
<dbReference type="InterPro" id="IPR008407">
    <property type="entry name" value="Brnchd-chn_aa_trnsp_AzlD"/>
</dbReference>
<keyword evidence="3" id="KW-1185">Reference proteome</keyword>
<accession>A0ABW0NWY7</accession>
<reference evidence="3" key="1">
    <citation type="journal article" date="2019" name="Int. J. Syst. Evol. Microbiol.">
        <title>The Global Catalogue of Microorganisms (GCM) 10K type strain sequencing project: providing services to taxonomists for standard genome sequencing and annotation.</title>
        <authorList>
            <consortium name="The Broad Institute Genomics Platform"/>
            <consortium name="The Broad Institute Genome Sequencing Center for Infectious Disease"/>
            <person name="Wu L."/>
            <person name="Ma J."/>
        </authorList>
    </citation>
    <scope>NUCLEOTIDE SEQUENCE [LARGE SCALE GENOMIC DNA]</scope>
    <source>
        <strain evidence="3">CCUG 43117</strain>
    </source>
</reference>
<keyword evidence="1" id="KW-0472">Membrane</keyword>
<keyword evidence="1" id="KW-0812">Transmembrane</keyword>
<dbReference type="Proteomes" id="UP001596060">
    <property type="component" value="Unassembled WGS sequence"/>
</dbReference>
<name>A0ABW0NWY7_9HYPH</name>
<dbReference type="Pfam" id="PF05437">
    <property type="entry name" value="AzlD"/>
    <property type="match status" value="1"/>
</dbReference>
<gene>
    <name evidence="2" type="ORF">ACFPN9_04775</name>
</gene>
<evidence type="ECO:0000256" key="1">
    <source>
        <dbReference type="SAM" id="Phobius"/>
    </source>
</evidence>
<sequence length="110" mass="11228">MTLPDLDSATLGTWGPIIAILAMAVATYLCRIAGVVLMGFIPLTPHVRRGLAALPGSIIAATVLPLIERLGLAAGIALLAAIGSMILRRSELLALIVGMSAVAGLRALGF</sequence>
<feature type="transmembrane region" description="Helical" evidence="1">
    <location>
        <begin position="92"/>
        <end position="109"/>
    </location>
</feature>
<feature type="transmembrane region" description="Helical" evidence="1">
    <location>
        <begin position="53"/>
        <end position="86"/>
    </location>
</feature>
<comment type="caution">
    <text evidence="2">The sequence shown here is derived from an EMBL/GenBank/DDBJ whole genome shotgun (WGS) entry which is preliminary data.</text>
</comment>
<proteinExistence type="predicted"/>
<feature type="transmembrane region" description="Helical" evidence="1">
    <location>
        <begin position="14"/>
        <end position="41"/>
    </location>
</feature>
<dbReference type="EMBL" id="JBHSLU010000007">
    <property type="protein sequence ID" value="MFC5504567.1"/>
    <property type="molecule type" value="Genomic_DNA"/>
</dbReference>
<evidence type="ECO:0000313" key="2">
    <source>
        <dbReference type="EMBL" id="MFC5504567.1"/>
    </source>
</evidence>
<organism evidence="2 3">
    <name type="scientific">Bosea massiliensis</name>
    <dbReference type="NCBI Taxonomy" id="151419"/>
    <lineage>
        <taxon>Bacteria</taxon>
        <taxon>Pseudomonadati</taxon>
        <taxon>Pseudomonadota</taxon>
        <taxon>Alphaproteobacteria</taxon>
        <taxon>Hyphomicrobiales</taxon>
        <taxon>Boseaceae</taxon>
        <taxon>Bosea</taxon>
    </lineage>
</organism>